<sequence length="73" mass="8803">MTKTADLRFPQRKTKKSYLKSVQNLSMQELPQEYSNNKVYYKSIKNQRANLWEPTFYYKLLERLQLISLKVLG</sequence>
<accession>A0AA87MMS3</accession>
<protein>
    <submittedName>
        <fullName evidence="1">Uncharacterized protein</fullName>
    </submittedName>
</protein>
<dbReference type="EMBL" id="AKWM02000058">
    <property type="protein sequence ID" value="EKR99227.1"/>
    <property type="molecule type" value="Genomic_DNA"/>
</dbReference>
<comment type="caution">
    <text evidence="1">The sequence shown here is derived from an EMBL/GenBank/DDBJ whole genome shotgun (WGS) entry which is preliminary data.</text>
</comment>
<organism evidence="1 2">
    <name type="scientific">Leptospira mayottensis 200901122</name>
    <dbReference type="NCBI Taxonomy" id="1193010"/>
    <lineage>
        <taxon>Bacteria</taxon>
        <taxon>Pseudomonadati</taxon>
        <taxon>Spirochaetota</taxon>
        <taxon>Spirochaetia</taxon>
        <taxon>Leptospirales</taxon>
        <taxon>Leptospiraceae</taxon>
        <taxon>Leptospira</taxon>
    </lineage>
</organism>
<evidence type="ECO:0000313" key="1">
    <source>
        <dbReference type="EMBL" id="EKR99227.1"/>
    </source>
</evidence>
<reference evidence="1 2" key="1">
    <citation type="journal article" date="2014" name="Int. J. Syst. Evol. Microbiol.">
        <title>Leptospira mayottensis sp. nov., a pathogenic species of the genus Leptospira isolated from humans.</title>
        <authorList>
            <person name="Bourhy P."/>
            <person name="Collet L."/>
            <person name="Brisse S."/>
            <person name="Picardeau M."/>
        </authorList>
    </citation>
    <scope>NUCLEOTIDE SEQUENCE [LARGE SCALE GENOMIC DNA]</scope>
    <source>
        <strain evidence="1 2">200901122</strain>
    </source>
</reference>
<dbReference type="Proteomes" id="UP000001343">
    <property type="component" value="Unassembled WGS sequence"/>
</dbReference>
<gene>
    <name evidence="1" type="ORF">LEP1GSC125_3707</name>
</gene>
<name>A0AA87MMS3_9LEPT</name>
<dbReference type="AlphaFoldDB" id="A0AA87MMS3"/>
<evidence type="ECO:0000313" key="2">
    <source>
        <dbReference type="Proteomes" id="UP000001343"/>
    </source>
</evidence>
<proteinExistence type="predicted"/>